<proteinExistence type="predicted"/>
<dbReference type="Proteomes" id="UP001162780">
    <property type="component" value="Chromosome"/>
</dbReference>
<evidence type="ECO:0000313" key="1">
    <source>
        <dbReference type="EMBL" id="WAR44938.1"/>
    </source>
</evidence>
<protein>
    <submittedName>
        <fullName evidence="1">Uncharacterized protein</fullName>
    </submittedName>
</protein>
<accession>A0ABY7GKC4</accession>
<organism evidence="1 2">
    <name type="scientific">Methylomonas rapida</name>
    <dbReference type="NCBI Taxonomy" id="2963939"/>
    <lineage>
        <taxon>Bacteria</taxon>
        <taxon>Pseudomonadati</taxon>
        <taxon>Pseudomonadota</taxon>
        <taxon>Gammaproteobacteria</taxon>
        <taxon>Methylococcales</taxon>
        <taxon>Methylococcaceae</taxon>
        <taxon>Methylomonas</taxon>
    </lineage>
</organism>
<name>A0ABY7GKC4_9GAMM</name>
<reference evidence="1" key="1">
    <citation type="submission" date="2022-11" db="EMBL/GenBank/DDBJ databases">
        <title>Methylomonas rapida sp. nov., Carotenoid-Producing Obligate Methanotrophs with High Growth Characteristics and Biotechnological Potential.</title>
        <authorList>
            <person name="Tikhonova E.N."/>
            <person name="Suleimanov R.Z."/>
            <person name="Miroshnikov K."/>
            <person name="Oshkin I.Y."/>
            <person name="Belova S.E."/>
            <person name="Danilova O.V."/>
            <person name="Ashikhmin A."/>
            <person name="Konopkin A."/>
            <person name="But S.Y."/>
            <person name="Khmelenina V.N."/>
            <person name="Kuznetsov N."/>
            <person name="Pimenov N.V."/>
            <person name="Dedysh S.N."/>
        </authorList>
    </citation>
    <scope>NUCLEOTIDE SEQUENCE</scope>
    <source>
        <strain evidence="1">MP1</strain>
    </source>
</reference>
<keyword evidence="2" id="KW-1185">Reference proteome</keyword>
<dbReference type="RefSeq" id="WP_255189905.1">
    <property type="nucleotide sequence ID" value="NZ_CP113517.1"/>
</dbReference>
<gene>
    <name evidence="1" type="ORF">NM686_000060</name>
</gene>
<sequence length="72" mass="7968">MTVAIDKIRHRLPVSLAAATTLIKTGTVDPYILLLAGHLCCSLDEPISQETLIELKMEADNGWFRIAQEQGF</sequence>
<evidence type="ECO:0000313" key="2">
    <source>
        <dbReference type="Proteomes" id="UP001162780"/>
    </source>
</evidence>
<dbReference type="EMBL" id="CP113517">
    <property type="protein sequence ID" value="WAR44938.1"/>
    <property type="molecule type" value="Genomic_DNA"/>
</dbReference>